<dbReference type="AlphaFoldDB" id="A0A497XQV1"/>
<evidence type="ECO:0000256" key="2">
    <source>
        <dbReference type="ARBA" id="ARBA00023125"/>
    </source>
</evidence>
<keyword evidence="3" id="KW-0804">Transcription</keyword>
<proteinExistence type="predicted"/>
<dbReference type="InterPro" id="IPR001845">
    <property type="entry name" value="HTH_ArsR_DNA-bd_dom"/>
</dbReference>
<keyword evidence="2" id="KW-0238">DNA-binding</keyword>
<dbReference type="InterPro" id="IPR002577">
    <property type="entry name" value="HTH_HxlR"/>
</dbReference>
<evidence type="ECO:0000256" key="3">
    <source>
        <dbReference type="ARBA" id="ARBA00023163"/>
    </source>
</evidence>
<dbReference type="CDD" id="cd00090">
    <property type="entry name" value="HTH_ARSR"/>
    <property type="match status" value="1"/>
</dbReference>
<dbReference type="InterPro" id="IPR036390">
    <property type="entry name" value="WH_DNA-bd_sf"/>
</dbReference>
<protein>
    <submittedName>
        <fullName evidence="5">HxlR family transcriptional regulator</fullName>
    </submittedName>
</protein>
<comment type="caution">
    <text evidence="5">The sequence shown here is derived from an EMBL/GenBank/DDBJ whole genome shotgun (WGS) entry which is preliminary data.</text>
</comment>
<dbReference type="SMART" id="SM00418">
    <property type="entry name" value="HTH_ARSR"/>
    <property type="match status" value="1"/>
</dbReference>
<dbReference type="Proteomes" id="UP000267841">
    <property type="component" value="Unassembled WGS sequence"/>
</dbReference>
<dbReference type="PANTHER" id="PTHR33204">
    <property type="entry name" value="TRANSCRIPTIONAL REGULATOR, MARR FAMILY"/>
    <property type="match status" value="1"/>
</dbReference>
<sequence length="125" mass="14640">MNGKEYHCPVELVIELISGKWKLLILRELMSGTRRFSQLQKAIPGITQKMLTKQLRELEEAGLVHRKVYPEVPPRVEYSLTELGSSLEEIFDSMHRWGLRYMEYRIGRQAPLKTSTDLDHLKDRS</sequence>
<dbReference type="InterPro" id="IPR011991">
    <property type="entry name" value="ArsR-like_HTH"/>
</dbReference>
<dbReference type="InterPro" id="IPR036388">
    <property type="entry name" value="WH-like_DNA-bd_sf"/>
</dbReference>
<dbReference type="PANTHER" id="PTHR33204:SF29">
    <property type="entry name" value="TRANSCRIPTIONAL REGULATOR"/>
    <property type="match status" value="1"/>
</dbReference>
<dbReference type="EMBL" id="RCCJ01000001">
    <property type="protein sequence ID" value="RLJ70519.1"/>
    <property type="molecule type" value="Genomic_DNA"/>
</dbReference>
<evidence type="ECO:0000313" key="5">
    <source>
        <dbReference type="EMBL" id="RLJ70519.1"/>
    </source>
</evidence>
<dbReference type="RefSeq" id="WP_121010291.1">
    <property type="nucleotide sequence ID" value="NZ_RCCJ01000001.1"/>
</dbReference>
<evidence type="ECO:0000259" key="4">
    <source>
        <dbReference type="PROSITE" id="PS51118"/>
    </source>
</evidence>
<keyword evidence="6" id="KW-1185">Reference proteome</keyword>
<dbReference type="SUPFAM" id="SSF46785">
    <property type="entry name" value="Winged helix' DNA-binding domain"/>
    <property type="match status" value="1"/>
</dbReference>
<accession>A0A497XQV1</accession>
<dbReference type="Pfam" id="PF01638">
    <property type="entry name" value="HxlR"/>
    <property type="match status" value="1"/>
</dbReference>
<dbReference type="GO" id="GO:0003700">
    <property type="term" value="F:DNA-binding transcription factor activity"/>
    <property type="evidence" value="ECO:0007669"/>
    <property type="project" value="InterPro"/>
</dbReference>
<reference evidence="5 6" key="1">
    <citation type="submission" date="2018-10" db="EMBL/GenBank/DDBJ databases">
        <title>Genomic Encyclopedia of Archaeal and Bacterial Type Strains, Phase II (KMG-II): from individual species to whole genera.</title>
        <authorList>
            <person name="Goeker M."/>
        </authorList>
    </citation>
    <scope>NUCLEOTIDE SEQUENCE [LARGE SCALE GENOMIC DNA]</scope>
    <source>
        <strain evidence="5 6">DSM 16510</strain>
    </source>
</reference>
<dbReference type="GO" id="GO:0003677">
    <property type="term" value="F:DNA binding"/>
    <property type="evidence" value="ECO:0007669"/>
    <property type="project" value="UniProtKB-KW"/>
</dbReference>
<dbReference type="OrthoDB" id="9791143at2"/>
<dbReference type="Gene3D" id="1.10.10.10">
    <property type="entry name" value="Winged helix-like DNA-binding domain superfamily/Winged helix DNA-binding domain"/>
    <property type="match status" value="1"/>
</dbReference>
<keyword evidence="1" id="KW-0805">Transcription regulation</keyword>
<evidence type="ECO:0000256" key="1">
    <source>
        <dbReference type="ARBA" id="ARBA00023015"/>
    </source>
</evidence>
<evidence type="ECO:0000313" key="6">
    <source>
        <dbReference type="Proteomes" id="UP000267841"/>
    </source>
</evidence>
<dbReference type="PROSITE" id="PS51118">
    <property type="entry name" value="HTH_HXLR"/>
    <property type="match status" value="1"/>
</dbReference>
<feature type="domain" description="HTH hxlR-type" evidence="4">
    <location>
        <begin position="8"/>
        <end position="106"/>
    </location>
</feature>
<organism evidence="5 6">
    <name type="scientific">Hydrogenivirga caldilitoris</name>
    <dbReference type="NCBI Taxonomy" id="246264"/>
    <lineage>
        <taxon>Bacteria</taxon>
        <taxon>Pseudomonadati</taxon>
        <taxon>Aquificota</taxon>
        <taxon>Aquificia</taxon>
        <taxon>Aquificales</taxon>
        <taxon>Aquificaceae</taxon>
        <taxon>Hydrogenivirga</taxon>
    </lineage>
</organism>
<name>A0A497XQV1_9AQUI</name>
<gene>
    <name evidence="5" type="ORF">BCF55_0795</name>
</gene>